<feature type="transmembrane region" description="Helical" evidence="1">
    <location>
        <begin position="55"/>
        <end position="77"/>
    </location>
</feature>
<evidence type="ECO:0000313" key="3">
    <source>
        <dbReference type="Proteomes" id="UP001501231"/>
    </source>
</evidence>
<protein>
    <recommendedName>
        <fullName evidence="4">DUF1761 domain-containing protein</fullName>
    </recommendedName>
</protein>
<reference evidence="3" key="1">
    <citation type="journal article" date="2019" name="Int. J. Syst. Evol. Microbiol.">
        <title>The Global Catalogue of Microorganisms (GCM) 10K type strain sequencing project: providing services to taxonomists for standard genome sequencing and annotation.</title>
        <authorList>
            <consortium name="The Broad Institute Genomics Platform"/>
            <consortium name="The Broad Institute Genome Sequencing Center for Infectious Disease"/>
            <person name="Wu L."/>
            <person name="Ma J."/>
        </authorList>
    </citation>
    <scope>NUCLEOTIDE SEQUENCE [LARGE SCALE GENOMIC DNA]</scope>
    <source>
        <strain evidence="3">JCM 3325</strain>
    </source>
</reference>
<dbReference type="RefSeq" id="WP_344591031.1">
    <property type="nucleotide sequence ID" value="NZ_BAAARW010000016.1"/>
</dbReference>
<sequence length="137" mass="14092">MTVLTEFDDVNYLAVTAAAVIRLPLAAVWHSPLMFGRLWERAVGLTPQQMVRRPLPALFALAFLTSLAGGTVLALILGRDAGAATGALAGLLVGLGVAGGALVSSMALEARPRVLIALDTAFHAAVFTITGAVIGGW</sequence>
<feature type="transmembrane region" description="Helical" evidence="1">
    <location>
        <begin position="12"/>
        <end position="35"/>
    </location>
</feature>
<comment type="caution">
    <text evidence="2">The sequence shown here is derived from an EMBL/GenBank/DDBJ whole genome shotgun (WGS) entry which is preliminary data.</text>
</comment>
<dbReference type="EMBL" id="BAAARW010000016">
    <property type="protein sequence ID" value="GAA2425834.1"/>
    <property type="molecule type" value="Genomic_DNA"/>
</dbReference>
<evidence type="ECO:0000256" key="1">
    <source>
        <dbReference type="SAM" id="Phobius"/>
    </source>
</evidence>
<keyword evidence="1" id="KW-0812">Transmembrane</keyword>
<keyword evidence="1" id="KW-0472">Membrane</keyword>
<gene>
    <name evidence="2" type="ORF">GCM10010191_42780</name>
</gene>
<evidence type="ECO:0000313" key="2">
    <source>
        <dbReference type="EMBL" id="GAA2425834.1"/>
    </source>
</evidence>
<feature type="transmembrane region" description="Helical" evidence="1">
    <location>
        <begin position="115"/>
        <end position="134"/>
    </location>
</feature>
<dbReference type="Proteomes" id="UP001501231">
    <property type="component" value="Unassembled WGS sequence"/>
</dbReference>
<dbReference type="Pfam" id="PF08570">
    <property type="entry name" value="DUF1761"/>
    <property type="match status" value="1"/>
</dbReference>
<name>A0ABP5WHY0_9ACTN</name>
<keyword evidence="1" id="KW-1133">Transmembrane helix</keyword>
<proteinExistence type="predicted"/>
<dbReference type="InterPro" id="IPR013879">
    <property type="entry name" value="DUF1761"/>
</dbReference>
<accession>A0ABP5WHY0</accession>
<feature type="transmembrane region" description="Helical" evidence="1">
    <location>
        <begin position="83"/>
        <end position="103"/>
    </location>
</feature>
<organism evidence="2 3">
    <name type="scientific">Actinomadura vinacea</name>
    <dbReference type="NCBI Taxonomy" id="115336"/>
    <lineage>
        <taxon>Bacteria</taxon>
        <taxon>Bacillati</taxon>
        <taxon>Actinomycetota</taxon>
        <taxon>Actinomycetes</taxon>
        <taxon>Streptosporangiales</taxon>
        <taxon>Thermomonosporaceae</taxon>
        <taxon>Actinomadura</taxon>
    </lineage>
</organism>
<evidence type="ECO:0008006" key="4">
    <source>
        <dbReference type="Google" id="ProtNLM"/>
    </source>
</evidence>
<keyword evidence="3" id="KW-1185">Reference proteome</keyword>